<sequence length="501" mass="58362">MSDINSLPEDIIIEIFGNLSPKMIKTCSLVCKSWNEIIANSSNLMKNFQLNLTNSDVNIWIAKEIRRNHQSIIVKDLEHDSLDVISRHNLKSLNISDAEDIKISILIKALRNLPALSDFDARYAQIIHDIPIVAHLKKIRTNLKKLQCGLEIIHIFNCSSLRKFEVVTEESPNSNSKELLIDFLSKQKDLKELTLCDEFDGDLFDSDKIFKFKFSLMKLTLWKYTPFIYYDIFIRLLELQKNSLISLEVNFSTEPKSGIEIILKFVMEHLVNLKHLNFGHIDAELENSPFSFRDLITEKQVANNIESLVFYTPYDLDEAKRFFKMLPNLKRLNFRAVHSITVQDVHLLQHISCITKLESLSIISLRPNDLNYMQFPNLKEISVECWDKDFLPAFITQQLIEYWNEKYLCSFINRHSGTLEKISLPDAEIITEVVAKEILNCINFKSIQLFQQEISLRPMMPFRGISLKNSVTFTIKTGFEKKIFIFPDDKALWNEEIKSLR</sequence>
<evidence type="ECO:0000313" key="3">
    <source>
        <dbReference type="Proteomes" id="UP001153620"/>
    </source>
</evidence>
<reference evidence="2" key="1">
    <citation type="submission" date="2022-01" db="EMBL/GenBank/DDBJ databases">
        <authorList>
            <person name="King R."/>
        </authorList>
    </citation>
    <scope>NUCLEOTIDE SEQUENCE</scope>
</reference>
<dbReference type="Gene3D" id="3.80.10.10">
    <property type="entry name" value="Ribonuclease Inhibitor"/>
    <property type="match status" value="1"/>
</dbReference>
<dbReference type="SMART" id="SM00256">
    <property type="entry name" value="FBOX"/>
    <property type="match status" value="1"/>
</dbReference>
<dbReference type="InterPro" id="IPR032675">
    <property type="entry name" value="LRR_dom_sf"/>
</dbReference>
<organism evidence="2 3">
    <name type="scientific">Chironomus riparius</name>
    <dbReference type="NCBI Taxonomy" id="315576"/>
    <lineage>
        <taxon>Eukaryota</taxon>
        <taxon>Metazoa</taxon>
        <taxon>Ecdysozoa</taxon>
        <taxon>Arthropoda</taxon>
        <taxon>Hexapoda</taxon>
        <taxon>Insecta</taxon>
        <taxon>Pterygota</taxon>
        <taxon>Neoptera</taxon>
        <taxon>Endopterygota</taxon>
        <taxon>Diptera</taxon>
        <taxon>Nematocera</taxon>
        <taxon>Chironomoidea</taxon>
        <taxon>Chironomidae</taxon>
        <taxon>Chironominae</taxon>
        <taxon>Chironomus</taxon>
    </lineage>
</organism>
<dbReference type="InterPro" id="IPR001810">
    <property type="entry name" value="F-box_dom"/>
</dbReference>
<dbReference type="OrthoDB" id="9970076at2759"/>
<dbReference type="SUPFAM" id="SSF52047">
    <property type="entry name" value="RNI-like"/>
    <property type="match status" value="1"/>
</dbReference>
<dbReference type="SUPFAM" id="SSF81383">
    <property type="entry name" value="F-box domain"/>
    <property type="match status" value="1"/>
</dbReference>
<dbReference type="Proteomes" id="UP001153620">
    <property type="component" value="Chromosome 3"/>
</dbReference>
<dbReference type="EMBL" id="OU895879">
    <property type="protein sequence ID" value="CAG9809210.1"/>
    <property type="molecule type" value="Genomic_DNA"/>
</dbReference>
<keyword evidence="3" id="KW-1185">Reference proteome</keyword>
<name>A0A9N9WU20_9DIPT</name>
<dbReference type="PROSITE" id="PS50181">
    <property type="entry name" value="FBOX"/>
    <property type="match status" value="1"/>
</dbReference>
<feature type="domain" description="F-box" evidence="1">
    <location>
        <begin position="1"/>
        <end position="48"/>
    </location>
</feature>
<gene>
    <name evidence="2" type="ORF">CHIRRI_LOCUS12038</name>
</gene>
<dbReference type="Pfam" id="PF12937">
    <property type="entry name" value="F-box-like"/>
    <property type="match status" value="1"/>
</dbReference>
<dbReference type="AlphaFoldDB" id="A0A9N9WU20"/>
<dbReference type="CDD" id="cd09917">
    <property type="entry name" value="F-box_SF"/>
    <property type="match status" value="1"/>
</dbReference>
<protein>
    <recommendedName>
        <fullName evidence="1">F-box domain-containing protein</fullName>
    </recommendedName>
</protein>
<accession>A0A9N9WU20</accession>
<reference evidence="2" key="2">
    <citation type="submission" date="2022-10" db="EMBL/GenBank/DDBJ databases">
        <authorList>
            <consortium name="ENA_rothamsted_submissions"/>
            <consortium name="culmorum"/>
            <person name="King R."/>
        </authorList>
    </citation>
    <scope>NUCLEOTIDE SEQUENCE</scope>
</reference>
<evidence type="ECO:0000313" key="2">
    <source>
        <dbReference type="EMBL" id="CAG9809210.1"/>
    </source>
</evidence>
<dbReference type="InterPro" id="IPR036047">
    <property type="entry name" value="F-box-like_dom_sf"/>
</dbReference>
<proteinExistence type="predicted"/>
<evidence type="ECO:0000259" key="1">
    <source>
        <dbReference type="PROSITE" id="PS50181"/>
    </source>
</evidence>